<dbReference type="HOGENOM" id="CLU_3054574_0_0_1"/>
<sequence>MAAEDLKEQGALILQAGQIIKKLIKKIKIFKIKKALKWREQIYLEESQQQQEEK</sequence>
<accession>I7MIK6</accession>
<dbReference type="GeneID" id="7839372"/>
<evidence type="ECO:0000313" key="1">
    <source>
        <dbReference type="EMBL" id="EAR93790.1"/>
    </source>
</evidence>
<dbReference type="RefSeq" id="XP_001014035.1">
    <property type="nucleotide sequence ID" value="XM_001014035.1"/>
</dbReference>
<dbReference type="Proteomes" id="UP000009168">
    <property type="component" value="Unassembled WGS sequence"/>
</dbReference>
<name>I7MIK6_TETTS</name>
<dbReference type="InParanoid" id="I7MIK6"/>
<proteinExistence type="predicted"/>
<keyword evidence="2" id="KW-1185">Reference proteome</keyword>
<dbReference type="KEGG" id="tet:TTHERM_00399630"/>
<evidence type="ECO:0000313" key="2">
    <source>
        <dbReference type="Proteomes" id="UP000009168"/>
    </source>
</evidence>
<gene>
    <name evidence="1" type="ORF">TTHERM_00399630</name>
</gene>
<dbReference type="AlphaFoldDB" id="I7MIK6"/>
<organism evidence="1 2">
    <name type="scientific">Tetrahymena thermophila (strain SB210)</name>
    <dbReference type="NCBI Taxonomy" id="312017"/>
    <lineage>
        <taxon>Eukaryota</taxon>
        <taxon>Sar</taxon>
        <taxon>Alveolata</taxon>
        <taxon>Ciliophora</taxon>
        <taxon>Intramacronucleata</taxon>
        <taxon>Oligohymenophorea</taxon>
        <taxon>Hymenostomatida</taxon>
        <taxon>Tetrahymenina</taxon>
        <taxon>Tetrahymenidae</taxon>
        <taxon>Tetrahymena</taxon>
    </lineage>
</organism>
<dbReference type="EMBL" id="GG662719">
    <property type="protein sequence ID" value="EAR93790.1"/>
    <property type="molecule type" value="Genomic_DNA"/>
</dbReference>
<protein>
    <submittedName>
        <fullName evidence="1">Uncharacterized protein</fullName>
    </submittedName>
</protein>
<reference evidence="2" key="1">
    <citation type="journal article" date="2006" name="PLoS Biol.">
        <title>Macronuclear genome sequence of the ciliate Tetrahymena thermophila, a model eukaryote.</title>
        <authorList>
            <person name="Eisen J.A."/>
            <person name="Coyne R.S."/>
            <person name="Wu M."/>
            <person name="Wu D."/>
            <person name="Thiagarajan M."/>
            <person name="Wortman J.R."/>
            <person name="Badger J.H."/>
            <person name="Ren Q."/>
            <person name="Amedeo P."/>
            <person name="Jones K.M."/>
            <person name="Tallon L.J."/>
            <person name="Delcher A.L."/>
            <person name="Salzberg S.L."/>
            <person name="Silva J.C."/>
            <person name="Haas B.J."/>
            <person name="Majoros W.H."/>
            <person name="Farzad M."/>
            <person name="Carlton J.M."/>
            <person name="Smith R.K. Jr."/>
            <person name="Garg J."/>
            <person name="Pearlman R.E."/>
            <person name="Karrer K.M."/>
            <person name="Sun L."/>
            <person name="Manning G."/>
            <person name="Elde N.C."/>
            <person name="Turkewitz A.P."/>
            <person name="Asai D.J."/>
            <person name="Wilkes D.E."/>
            <person name="Wang Y."/>
            <person name="Cai H."/>
            <person name="Collins K."/>
            <person name="Stewart B.A."/>
            <person name="Lee S.R."/>
            <person name="Wilamowska K."/>
            <person name="Weinberg Z."/>
            <person name="Ruzzo W.L."/>
            <person name="Wloga D."/>
            <person name="Gaertig J."/>
            <person name="Frankel J."/>
            <person name="Tsao C.-C."/>
            <person name="Gorovsky M.A."/>
            <person name="Keeling P.J."/>
            <person name="Waller R.F."/>
            <person name="Patron N.J."/>
            <person name="Cherry J.M."/>
            <person name="Stover N.A."/>
            <person name="Krieger C.J."/>
            <person name="del Toro C."/>
            <person name="Ryder H.F."/>
            <person name="Williamson S.C."/>
            <person name="Barbeau R.A."/>
            <person name="Hamilton E.P."/>
            <person name="Orias E."/>
        </authorList>
    </citation>
    <scope>NUCLEOTIDE SEQUENCE [LARGE SCALE GENOMIC DNA]</scope>
    <source>
        <strain evidence="2">SB210</strain>
    </source>
</reference>